<evidence type="ECO:0000313" key="2">
    <source>
        <dbReference type="Proteomes" id="UP000008549"/>
    </source>
</evidence>
<sequence length="70" mass="7912">MQYIKINQKKTSLNFSLDRNPVKVEFIRLLTNSLEETPFLFNRSMSFSSPVTMSMLTLSSLGAYSGRACA</sequence>
<name>B6IIG6_CAEBR</name>
<protein>
    <submittedName>
        <fullName evidence="1">Protein CBG25296</fullName>
    </submittedName>
</protein>
<dbReference type="InParanoid" id="B6IIG6"/>
<dbReference type="AlphaFoldDB" id="B6IIG6"/>
<dbReference type="EMBL" id="HE600958">
    <property type="protein sequence ID" value="CAR99696.1"/>
    <property type="molecule type" value="Genomic_DNA"/>
</dbReference>
<keyword evidence="2" id="KW-1185">Reference proteome</keyword>
<organism evidence="1 2">
    <name type="scientific">Caenorhabditis briggsae</name>
    <dbReference type="NCBI Taxonomy" id="6238"/>
    <lineage>
        <taxon>Eukaryota</taxon>
        <taxon>Metazoa</taxon>
        <taxon>Ecdysozoa</taxon>
        <taxon>Nematoda</taxon>
        <taxon>Chromadorea</taxon>
        <taxon>Rhabditida</taxon>
        <taxon>Rhabditina</taxon>
        <taxon>Rhabditomorpha</taxon>
        <taxon>Rhabditoidea</taxon>
        <taxon>Rhabditidae</taxon>
        <taxon>Peloderinae</taxon>
        <taxon>Caenorhabditis</taxon>
    </lineage>
</organism>
<reference evidence="1 2" key="2">
    <citation type="journal article" date="2011" name="PLoS Genet.">
        <title>Caenorhabditis briggsae recombinant inbred line genotypes reveal inter-strain incompatibility and the evolution of recombination.</title>
        <authorList>
            <person name="Ross J.A."/>
            <person name="Koboldt D.C."/>
            <person name="Staisch J.E."/>
            <person name="Chamberlin H.M."/>
            <person name="Gupta B.P."/>
            <person name="Miller R.D."/>
            <person name="Baird S.E."/>
            <person name="Haag E.S."/>
        </authorList>
    </citation>
    <scope>NUCLEOTIDE SEQUENCE [LARGE SCALE GENOMIC DNA]</scope>
    <source>
        <strain evidence="1 2">AF16</strain>
    </source>
</reference>
<dbReference type="HOGENOM" id="CLU_2760083_0_0_1"/>
<dbReference type="RefSeq" id="XP_045099257.1">
    <property type="nucleotide sequence ID" value="XM_045238398.1"/>
</dbReference>
<reference evidence="1 2" key="1">
    <citation type="journal article" date="2003" name="PLoS Biol.">
        <title>The genome sequence of Caenorhabditis briggsae: a platform for comparative genomics.</title>
        <authorList>
            <person name="Stein L.D."/>
            <person name="Bao Z."/>
            <person name="Blasiar D."/>
            <person name="Blumenthal T."/>
            <person name="Brent M.R."/>
            <person name="Chen N."/>
            <person name="Chinwalla A."/>
            <person name="Clarke L."/>
            <person name="Clee C."/>
            <person name="Coghlan A."/>
            <person name="Coulson A."/>
            <person name="D'Eustachio P."/>
            <person name="Fitch D.H."/>
            <person name="Fulton L.A."/>
            <person name="Fulton R.E."/>
            <person name="Griffiths-Jones S."/>
            <person name="Harris T.W."/>
            <person name="Hillier L.W."/>
            <person name="Kamath R."/>
            <person name="Kuwabara P.E."/>
            <person name="Mardis E.R."/>
            <person name="Marra M.A."/>
            <person name="Miner T.L."/>
            <person name="Minx P."/>
            <person name="Mullikin J.C."/>
            <person name="Plumb R.W."/>
            <person name="Rogers J."/>
            <person name="Schein J.E."/>
            <person name="Sohrmann M."/>
            <person name="Spieth J."/>
            <person name="Stajich J.E."/>
            <person name="Wei C."/>
            <person name="Willey D."/>
            <person name="Wilson R.K."/>
            <person name="Durbin R."/>
            <person name="Waterston R.H."/>
        </authorList>
    </citation>
    <scope>NUCLEOTIDE SEQUENCE [LARGE SCALE GENOMIC DNA]</scope>
    <source>
        <strain evidence="1 2">AF16</strain>
    </source>
</reference>
<accession>B6IIG6</accession>
<dbReference type="Proteomes" id="UP000008549">
    <property type="component" value="Unassembled WGS sequence"/>
</dbReference>
<dbReference type="KEGG" id="cbr:CBG_25296"/>
<dbReference type="CTD" id="68916789"/>
<gene>
    <name evidence="1" type="ORF">CBG25296</name>
    <name evidence="1" type="ORF">CBG_25296</name>
</gene>
<dbReference type="GeneID" id="68916789"/>
<proteinExistence type="predicted"/>
<evidence type="ECO:0000313" key="1">
    <source>
        <dbReference type="EMBL" id="CAR99696.1"/>
    </source>
</evidence>